<dbReference type="EMBL" id="OX459121">
    <property type="protein sequence ID" value="CAI9102029.1"/>
    <property type="molecule type" value="Genomic_DNA"/>
</dbReference>
<feature type="repeat" description="PPR" evidence="2">
    <location>
        <begin position="348"/>
        <end position="382"/>
    </location>
</feature>
<dbReference type="InterPro" id="IPR011990">
    <property type="entry name" value="TPR-like_helical_dom_sf"/>
</dbReference>
<feature type="repeat" description="PPR" evidence="2">
    <location>
        <begin position="569"/>
        <end position="603"/>
    </location>
</feature>
<dbReference type="AlphaFoldDB" id="A0AAV1D2C1"/>
<dbReference type="Gene3D" id="1.25.40.10">
    <property type="entry name" value="Tetratricopeptide repeat domain"/>
    <property type="match status" value="6"/>
</dbReference>
<dbReference type="Pfam" id="PF01535">
    <property type="entry name" value="PPR"/>
    <property type="match status" value="3"/>
</dbReference>
<feature type="repeat" description="PPR" evidence="2">
    <location>
        <begin position="313"/>
        <end position="347"/>
    </location>
</feature>
<feature type="repeat" description="PPR" evidence="2">
    <location>
        <begin position="499"/>
        <end position="533"/>
    </location>
</feature>
<feature type="repeat" description="PPR" evidence="2">
    <location>
        <begin position="464"/>
        <end position="498"/>
    </location>
</feature>
<dbReference type="InterPro" id="IPR002885">
    <property type="entry name" value="PPR_rpt"/>
</dbReference>
<feature type="repeat" description="PPR" evidence="2">
    <location>
        <begin position="710"/>
        <end position="744"/>
    </location>
</feature>
<feature type="repeat" description="PPR" evidence="2">
    <location>
        <begin position="604"/>
        <end position="638"/>
    </location>
</feature>
<dbReference type="Proteomes" id="UP001161247">
    <property type="component" value="Chromosome 4"/>
</dbReference>
<evidence type="ECO:0000256" key="1">
    <source>
        <dbReference type="ARBA" id="ARBA00022737"/>
    </source>
</evidence>
<feature type="repeat" description="PPR" evidence="2">
    <location>
        <begin position="675"/>
        <end position="709"/>
    </location>
</feature>
<proteinExistence type="predicted"/>
<dbReference type="PANTHER" id="PTHR47932">
    <property type="entry name" value="ATPASE EXPRESSION PROTEIN 3"/>
    <property type="match status" value="1"/>
</dbReference>
<feature type="repeat" description="PPR" evidence="2">
    <location>
        <begin position="429"/>
        <end position="463"/>
    </location>
</feature>
<dbReference type="PANTHER" id="PTHR47932:SF44">
    <property type="entry name" value="MIOREX COMPLEX COMPONENT 1"/>
    <property type="match status" value="1"/>
</dbReference>
<dbReference type="NCBIfam" id="TIGR00756">
    <property type="entry name" value="PPR"/>
    <property type="match status" value="12"/>
</dbReference>
<accession>A0AAV1D2C1</accession>
<feature type="repeat" description="PPR" evidence="2">
    <location>
        <begin position="534"/>
        <end position="568"/>
    </location>
</feature>
<feature type="region of interest" description="Disordered" evidence="3">
    <location>
        <begin position="35"/>
        <end position="56"/>
    </location>
</feature>
<reference evidence="4" key="1">
    <citation type="submission" date="2023-03" db="EMBL/GenBank/DDBJ databases">
        <authorList>
            <person name="Julca I."/>
        </authorList>
    </citation>
    <scope>NUCLEOTIDE SEQUENCE</scope>
</reference>
<feature type="repeat" description="PPR" evidence="2">
    <location>
        <begin position="392"/>
        <end position="428"/>
    </location>
</feature>
<sequence>MKFKQFNPHYLRPLLKPPSKPAPAAISAVRHLCIQTQTSSEDPSPSPPSQSKPKPKPFQEILSIIQTTNPDEWSANTHLHYLLLSASPTSLLKITRQLGSSQKSLLFFDHLKTKINSSSPTHNDGLFPLSFAFQGVLELAAREEGHRAPAKMRELFHLSKEQKIPLSINAATLLIKSFGQAKMLEEAMNVFEELDPESRNIYLVNLLLDYMLKSGEVDGALKVFEEILDSELDVSPDKNTLEIFLSAFLTRNWVGRSLREEEIFRIVSECGEHGVFPNSVWLTQLITRIHRNGELDKAWELLHEVMRLGGNLKAAPCNALLTGLGKERDFKRMNLLMQEMKEKDIQPDVLTFGILINHLCKFHRVDEALEMFGRMKGGNVEEGSDLVVVEPDVVIYNTLIDGLCKVGRIEEALELMENMMTLKGGCKPNTVTYNSLLDGLCKAGEIRRAFELFDRMSKAGVDPNVITLNTLLDGMCRSEQVGSAMDFFDEMQGRGLKVNAITYTILITAFCGANNIDKAFSLFDQMVQSGCFPDAKVYYSLISGLTQSGRMDDALFLVSKLKEAGFCLDIISYNVLIGGFCKKNRLDEAYDFFKEMEHAGLKPDRVTYNTLISHFCGKGDFTTARNVLKNMKNVGLVPNVVTFGALIDAYCKAGYLDEAMKLYRDMSVISKVSANTVIYNILIDAHCKSDKIEVALSLLDDMKSKQVKPCTITYNALLKGLKERNMLEKAFTLMNEMTENACNPDYITLEVLTRWLSAAGQLKNLRRFVQGFEVDVLHVPSFINLFTVLPEMTMLRSAVREKDPEKGGAGENRTTAHLLKYSEDFLWPTRLEPDG</sequence>
<protein>
    <submittedName>
        <fullName evidence="4">OLC1v1000217C2</fullName>
    </submittedName>
</protein>
<evidence type="ECO:0000313" key="4">
    <source>
        <dbReference type="EMBL" id="CAI9102029.1"/>
    </source>
</evidence>
<name>A0AAV1D2C1_OLDCO</name>
<evidence type="ECO:0000313" key="5">
    <source>
        <dbReference type="Proteomes" id="UP001161247"/>
    </source>
</evidence>
<feature type="repeat" description="PPR" evidence="2">
    <location>
        <begin position="639"/>
        <end position="673"/>
    </location>
</feature>
<organism evidence="4 5">
    <name type="scientific">Oldenlandia corymbosa var. corymbosa</name>
    <dbReference type="NCBI Taxonomy" id="529605"/>
    <lineage>
        <taxon>Eukaryota</taxon>
        <taxon>Viridiplantae</taxon>
        <taxon>Streptophyta</taxon>
        <taxon>Embryophyta</taxon>
        <taxon>Tracheophyta</taxon>
        <taxon>Spermatophyta</taxon>
        <taxon>Magnoliopsida</taxon>
        <taxon>eudicotyledons</taxon>
        <taxon>Gunneridae</taxon>
        <taxon>Pentapetalae</taxon>
        <taxon>asterids</taxon>
        <taxon>lamiids</taxon>
        <taxon>Gentianales</taxon>
        <taxon>Rubiaceae</taxon>
        <taxon>Rubioideae</taxon>
        <taxon>Spermacoceae</taxon>
        <taxon>Hedyotis-Oldenlandia complex</taxon>
        <taxon>Oldenlandia</taxon>
    </lineage>
</organism>
<keyword evidence="1" id="KW-0677">Repeat</keyword>
<dbReference type="PROSITE" id="PS51375">
    <property type="entry name" value="PPR"/>
    <property type="match status" value="12"/>
</dbReference>
<dbReference type="SUPFAM" id="SSF81901">
    <property type="entry name" value="HCP-like"/>
    <property type="match status" value="1"/>
</dbReference>
<gene>
    <name evidence="4" type="ORF">OLC1_LOCUS11467</name>
</gene>
<evidence type="ECO:0000256" key="2">
    <source>
        <dbReference type="PROSITE-ProRule" id="PRU00708"/>
    </source>
</evidence>
<keyword evidence="5" id="KW-1185">Reference proteome</keyword>
<evidence type="ECO:0000256" key="3">
    <source>
        <dbReference type="SAM" id="MobiDB-lite"/>
    </source>
</evidence>
<dbReference type="Pfam" id="PF13041">
    <property type="entry name" value="PPR_2"/>
    <property type="match status" value="5"/>
</dbReference>
<dbReference type="Pfam" id="PF12854">
    <property type="entry name" value="PPR_1"/>
    <property type="match status" value="1"/>
</dbReference>